<dbReference type="RefSeq" id="WP_094244605.1">
    <property type="nucleotide sequence ID" value="NZ_CP017703.1"/>
</dbReference>
<evidence type="ECO:0000256" key="2">
    <source>
        <dbReference type="RuleBase" id="RU003616"/>
    </source>
</evidence>
<dbReference type="PROSITE" id="PS51203">
    <property type="entry name" value="CS"/>
    <property type="match status" value="1"/>
</dbReference>
<evidence type="ECO:0000313" key="6">
    <source>
        <dbReference type="Proteomes" id="UP000214606"/>
    </source>
</evidence>
<dbReference type="Proteomes" id="UP000214606">
    <property type="component" value="Chromosome"/>
</dbReference>
<feature type="domain" description="SHSP" evidence="3">
    <location>
        <begin position="33"/>
        <end position="146"/>
    </location>
</feature>
<protein>
    <submittedName>
        <fullName evidence="5">Heat-shock protein Hsp20</fullName>
    </submittedName>
</protein>
<dbReference type="SUPFAM" id="SSF49764">
    <property type="entry name" value="HSP20-like chaperones"/>
    <property type="match status" value="1"/>
</dbReference>
<comment type="similarity">
    <text evidence="1 2">Belongs to the small heat shock protein (HSP20) family.</text>
</comment>
<dbReference type="KEGG" id="apak:AP3564_02935"/>
<dbReference type="InterPro" id="IPR008978">
    <property type="entry name" value="HSP20-like_chaperone"/>
</dbReference>
<evidence type="ECO:0000259" key="4">
    <source>
        <dbReference type="PROSITE" id="PS51203"/>
    </source>
</evidence>
<dbReference type="AlphaFoldDB" id="A0A223E256"/>
<gene>
    <name evidence="5" type="ORF">AP3564_02935</name>
</gene>
<reference evidence="5 6" key="1">
    <citation type="submission" date="2016-10" db="EMBL/GenBank/DDBJ databases">
        <title>The whole genome sequencing and assembly of Aeribacillus pallidus KCTC3564 strain.</title>
        <authorList>
            <person name="Lee Y.-J."/>
            <person name="Park M.-K."/>
            <person name="Yi H."/>
            <person name="Bahn Y.-S."/>
            <person name="Kim J.F."/>
            <person name="Lee D.-W."/>
        </authorList>
    </citation>
    <scope>NUCLEOTIDE SEQUENCE [LARGE SCALE GENOMIC DNA]</scope>
    <source>
        <strain evidence="5 6">KCTC3564</strain>
    </source>
</reference>
<accession>A0A223E256</accession>
<evidence type="ECO:0000313" key="5">
    <source>
        <dbReference type="EMBL" id="ASS89347.1"/>
    </source>
</evidence>
<dbReference type="InterPro" id="IPR031107">
    <property type="entry name" value="Small_HSP"/>
</dbReference>
<dbReference type="EMBL" id="CP017703">
    <property type="protein sequence ID" value="ASS89347.1"/>
    <property type="molecule type" value="Genomic_DNA"/>
</dbReference>
<dbReference type="Pfam" id="PF00011">
    <property type="entry name" value="HSP20"/>
    <property type="match status" value="1"/>
</dbReference>
<dbReference type="InterPro" id="IPR002068">
    <property type="entry name" value="A-crystallin/Hsp20_dom"/>
</dbReference>
<evidence type="ECO:0000256" key="1">
    <source>
        <dbReference type="PROSITE-ProRule" id="PRU00285"/>
    </source>
</evidence>
<sequence length="146" mass="17257">MALIPYDPFSEINQFRRNMNRVFSESFPHFFENFETMNTPRLDIHETANEVIVTCDLPGLEKKEDVDIHLDRNVLTISGTIQRSKEVKEEEMHRRERFVGRFHRAVTLPANVKEEEVSATYKNGVLEIRIPKQTENNKKKIDIQFH</sequence>
<dbReference type="PROSITE" id="PS01031">
    <property type="entry name" value="SHSP"/>
    <property type="match status" value="1"/>
</dbReference>
<feature type="domain" description="CS" evidence="4">
    <location>
        <begin position="37"/>
        <end position="142"/>
    </location>
</feature>
<organism evidence="5 6">
    <name type="scientific">Aeribacillus pallidus</name>
    <dbReference type="NCBI Taxonomy" id="33936"/>
    <lineage>
        <taxon>Bacteria</taxon>
        <taxon>Bacillati</taxon>
        <taxon>Bacillota</taxon>
        <taxon>Bacilli</taxon>
        <taxon>Bacillales</taxon>
        <taxon>Bacillaceae</taxon>
        <taxon>Aeribacillus</taxon>
    </lineage>
</organism>
<dbReference type="Gene3D" id="2.60.40.790">
    <property type="match status" value="1"/>
</dbReference>
<name>A0A223E256_9BACI</name>
<proteinExistence type="inferred from homology"/>
<evidence type="ECO:0000259" key="3">
    <source>
        <dbReference type="PROSITE" id="PS01031"/>
    </source>
</evidence>
<dbReference type="CDD" id="cd06464">
    <property type="entry name" value="ACD_sHsps-like"/>
    <property type="match status" value="1"/>
</dbReference>
<dbReference type="PANTHER" id="PTHR11527">
    <property type="entry name" value="HEAT-SHOCK PROTEIN 20 FAMILY MEMBER"/>
    <property type="match status" value="1"/>
</dbReference>
<dbReference type="InterPro" id="IPR007052">
    <property type="entry name" value="CS_dom"/>
</dbReference>